<reference evidence="1" key="1">
    <citation type="submission" date="2021-01" db="EMBL/GenBank/DDBJ databases">
        <authorList>
            <person name="Corre E."/>
            <person name="Pelletier E."/>
            <person name="Niang G."/>
            <person name="Scheremetjew M."/>
            <person name="Finn R."/>
            <person name="Kale V."/>
            <person name="Holt S."/>
            <person name="Cochrane G."/>
            <person name="Meng A."/>
            <person name="Brown T."/>
            <person name="Cohen L."/>
        </authorList>
    </citation>
    <scope>NUCLEOTIDE SEQUENCE</scope>
    <source>
        <strain evidence="1">FSP1.4</strain>
    </source>
</reference>
<organism evidence="1">
    <name type="scientific">Euplotes harpa</name>
    <dbReference type="NCBI Taxonomy" id="151035"/>
    <lineage>
        <taxon>Eukaryota</taxon>
        <taxon>Sar</taxon>
        <taxon>Alveolata</taxon>
        <taxon>Ciliophora</taxon>
        <taxon>Intramacronucleata</taxon>
        <taxon>Spirotrichea</taxon>
        <taxon>Hypotrichia</taxon>
        <taxon>Euplotida</taxon>
        <taxon>Euplotidae</taxon>
        <taxon>Euplotes</taxon>
    </lineage>
</organism>
<sequence length="107" mass="12923">MKKKFIKKHLRFLDAKRGLNKRVQLNPNQEIYSFNSRQNSSDSYAETFDQDLSEFSVRNEDQGDEQRNQSISRYYHDPNMVYLEVEKTLPSIKRRTKKSKNKKVRYN</sequence>
<dbReference type="EMBL" id="HBII01007118">
    <property type="protein sequence ID" value="CAE0344233.1"/>
    <property type="molecule type" value="Transcribed_RNA"/>
</dbReference>
<accession>A0A7S3J4A7</accession>
<protein>
    <submittedName>
        <fullName evidence="1">Uncharacterized protein</fullName>
    </submittedName>
</protein>
<proteinExistence type="predicted"/>
<name>A0A7S3J4A7_9SPIT</name>
<dbReference type="AlphaFoldDB" id="A0A7S3J4A7"/>
<evidence type="ECO:0000313" key="1">
    <source>
        <dbReference type="EMBL" id="CAE0344233.1"/>
    </source>
</evidence>
<gene>
    <name evidence="1" type="ORF">EHAR0213_LOCUS3140</name>
</gene>